<proteinExistence type="predicted"/>
<dbReference type="InterPro" id="IPR001849">
    <property type="entry name" value="PH_domain"/>
</dbReference>
<dbReference type="Gene3D" id="2.30.29.30">
    <property type="entry name" value="Pleckstrin-homology domain (PH domain)/Phosphotyrosine-binding domain (PTB)"/>
    <property type="match status" value="1"/>
</dbReference>
<accession>A0A6J1WBV9</accession>
<sequence>MGASVRCTQVLGRGGWQLLTVNSPGWGQPRAPLPPSPLPGSFPPQKQLESYLNTLLEMSAYRDYHAMAEFLDVSRLSFLPDLGPKGLEGLILKRSGGHRIQGLHCVGHHQVCYRWSKRWLVVKDAFLLYLKPESGVISCVLLFDPAFSVQVGKKPTEAKYGVRVDNSCRSLVLKCGSYRQARWWGQQIRELAASKGREHLQRHRHEGFAPVREGTPARW</sequence>
<evidence type="ECO:0000313" key="2">
    <source>
        <dbReference type="Proteomes" id="UP000504612"/>
    </source>
</evidence>
<dbReference type="RefSeq" id="XP_026550433.1">
    <property type="nucleotide sequence ID" value="XM_026694648.1"/>
</dbReference>
<feature type="domain" description="PH" evidence="1">
    <location>
        <begin position="85"/>
        <end position="195"/>
    </location>
</feature>
<gene>
    <name evidence="3" type="primary">LOC113432530</name>
</gene>
<dbReference type="InterPro" id="IPR011993">
    <property type="entry name" value="PH-like_dom_sf"/>
</dbReference>
<dbReference type="CDD" id="cd01254">
    <property type="entry name" value="PH_PLD"/>
    <property type="match status" value="1"/>
</dbReference>
<name>A0A6J1WBV9_9SAUR</name>
<dbReference type="SMART" id="SM00233">
    <property type="entry name" value="PH"/>
    <property type="match status" value="1"/>
</dbReference>
<evidence type="ECO:0000313" key="3">
    <source>
        <dbReference type="RefSeq" id="XP_026550433.1"/>
    </source>
</evidence>
<keyword evidence="2" id="KW-1185">Reference proteome</keyword>
<protein>
    <submittedName>
        <fullName evidence="3">Phospholipase D2-like</fullName>
    </submittedName>
</protein>
<organism evidence="2 3">
    <name type="scientific">Notechis scutatus</name>
    <name type="common">mainland tiger snake</name>
    <dbReference type="NCBI Taxonomy" id="8663"/>
    <lineage>
        <taxon>Eukaryota</taxon>
        <taxon>Metazoa</taxon>
        <taxon>Chordata</taxon>
        <taxon>Craniata</taxon>
        <taxon>Vertebrata</taxon>
        <taxon>Euteleostomi</taxon>
        <taxon>Lepidosauria</taxon>
        <taxon>Squamata</taxon>
        <taxon>Bifurcata</taxon>
        <taxon>Unidentata</taxon>
        <taxon>Episquamata</taxon>
        <taxon>Toxicofera</taxon>
        <taxon>Serpentes</taxon>
        <taxon>Colubroidea</taxon>
        <taxon>Elapidae</taxon>
        <taxon>Hydrophiinae</taxon>
        <taxon>Notechis</taxon>
    </lineage>
</organism>
<dbReference type="SUPFAM" id="SSF50729">
    <property type="entry name" value="PH domain-like"/>
    <property type="match status" value="1"/>
</dbReference>
<reference evidence="3" key="1">
    <citation type="submission" date="2025-08" db="UniProtKB">
        <authorList>
            <consortium name="RefSeq"/>
        </authorList>
    </citation>
    <scope>IDENTIFICATION</scope>
</reference>
<dbReference type="GeneID" id="113432530"/>
<dbReference type="Pfam" id="PF00169">
    <property type="entry name" value="PH"/>
    <property type="match status" value="1"/>
</dbReference>
<evidence type="ECO:0000259" key="1">
    <source>
        <dbReference type="SMART" id="SM00233"/>
    </source>
</evidence>
<dbReference type="AlphaFoldDB" id="A0A6J1WBV9"/>
<dbReference type="Proteomes" id="UP000504612">
    <property type="component" value="Unplaced"/>
</dbReference>
<dbReference type="KEGG" id="nss:113432530"/>